<keyword evidence="2" id="KW-0436">Ligase</keyword>
<evidence type="ECO:0000313" key="7">
    <source>
        <dbReference type="Proteomes" id="UP001163550"/>
    </source>
</evidence>
<dbReference type="CDD" id="cd01741">
    <property type="entry name" value="GATase1_1"/>
    <property type="match status" value="1"/>
</dbReference>
<dbReference type="PANTHER" id="PTHR42695">
    <property type="entry name" value="GLUTAMINE AMIDOTRANSFERASE YLR126C-RELATED"/>
    <property type="match status" value="1"/>
</dbReference>
<dbReference type="InterPro" id="IPR029062">
    <property type="entry name" value="Class_I_gatase-like"/>
</dbReference>
<protein>
    <submittedName>
        <fullName evidence="2">GMP synthase</fullName>
        <ecNumber evidence="2">6.3.5.2</ecNumber>
    </submittedName>
    <submittedName>
        <fullName evidence="3">Type 1 glutamine amidotransferase</fullName>
    </submittedName>
</protein>
<accession>A0A1F2PNH3</accession>
<dbReference type="GO" id="GO:0016740">
    <property type="term" value="F:transferase activity"/>
    <property type="evidence" value="ECO:0007669"/>
    <property type="project" value="UniProtKB-KW"/>
</dbReference>
<evidence type="ECO:0000259" key="1">
    <source>
        <dbReference type="Pfam" id="PF00117"/>
    </source>
</evidence>
<dbReference type="PROSITE" id="PS51273">
    <property type="entry name" value="GATASE_TYPE_1"/>
    <property type="match status" value="1"/>
</dbReference>
<evidence type="ECO:0000313" key="4">
    <source>
        <dbReference type="EMBL" id="UYO63341.1"/>
    </source>
</evidence>
<keyword evidence="3" id="KW-0808">Transferase</keyword>
<evidence type="ECO:0000313" key="3">
    <source>
        <dbReference type="EMBL" id="TYC84444.1"/>
    </source>
</evidence>
<dbReference type="Pfam" id="PF00117">
    <property type="entry name" value="GATase"/>
    <property type="match status" value="1"/>
</dbReference>
<dbReference type="EMBL" id="CP087994">
    <property type="protein sequence ID" value="UYO63341.1"/>
    <property type="molecule type" value="Genomic_DNA"/>
</dbReference>
<dbReference type="EC" id="6.3.5.2" evidence="2"/>
<feature type="domain" description="Glutamine amidotransferase" evidence="1">
    <location>
        <begin position="30"/>
        <end position="181"/>
    </location>
</feature>
<sequence length="237" mass="26922">MRIHYLQHVAFENPGSILKWAQANNYPVTATQLYNDEALPEVSDFDWLVVMGGPMNIYEEAQYPWLKAEKAFIKAAIEANKVVLGLCLGSQLIADIIGGKVVKNKQKEIGWFPITFFEEAKASPLFAFFPDNPVVFHWHGDTFVELPPEATVIAASAACQNQAFVYQKRVFGFQFHLENTQAIIKDLIKNCGDEMIPSDFVQRPEEVMAHPEYILQDNLWMAAFLDQLKLLVEADRI</sequence>
<reference evidence="2 5" key="1">
    <citation type="submission" date="2015-09" db="EMBL/GenBank/DDBJ databases">
        <title>Genome sequence of Acetobacterium wieringae DSM 1911.</title>
        <authorList>
            <person name="Poehlein A."/>
            <person name="Bengelsdorf F.R."/>
            <person name="Schiel-Bengelsdorf B."/>
            <person name="Duerre P."/>
            <person name="Daniel R."/>
        </authorList>
    </citation>
    <scope>NUCLEOTIDE SEQUENCE [LARGE SCALE GENOMIC DNA]</scope>
    <source>
        <strain evidence="2 5">DSM 1911</strain>
    </source>
</reference>
<evidence type="ECO:0000313" key="2">
    <source>
        <dbReference type="EMBL" id="OFV72281.1"/>
    </source>
</evidence>
<dbReference type="Proteomes" id="UP000322619">
    <property type="component" value="Unassembled WGS sequence"/>
</dbReference>
<dbReference type="SUPFAM" id="SSF52317">
    <property type="entry name" value="Class I glutamine amidotransferase-like"/>
    <property type="match status" value="1"/>
</dbReference>
<reference evidence="3 6" key="2">
    <citation type="submission" date="2019-08" db="EMBL/GenBank/DDBJ databases">
        <title>Isolation and enrichment of carboxydotrophic bacteria from anaerobic sludge for the production of bio-based chemicals from syngas.</title>
        <authorList>
            <person name="Antares A.L."/>
            <person name="Moreira J."/>
            <person name="Diender M."/>
            <person name="Parshina S.N."/>
            <person name="Stams A.J.M."/>
            <person name="Alves M."/>
            <person name="Alves J.I."/>
            <person name="Sousa D.Z."/>
        </authorList>
    </citation>
    <scope>NUCLEOTIDE SEQUENCE [LARGE SCALE GENOMIC DNA]</scope>
    <source>
        <strain evidence="3 6">JM</strain>
    </source>
</reference>
<dbReference type="RefSeq" id="WP_070369565.1">
    <property type="nucleotide sequence ID" value="NZ_CABIIK010000010.1"/>
</dbReference>
<dbReference type="InterPro" id="IPR044992">
    <property type="entry name" value="ChyE-like"/>
</dbReference>
<dbReference type="GO" id="GO:0005829">
    <property type="term" value="C:cytosol"/>
    <property type="evidence" value="ECO:0007669"/>
    <property type="project" value="TreeGrafter"/>
</dbReference>
<gene>
    <name evidence="2" type="primary">guaA_2</name>
    <name evidence="2" type="ORF">ACWI_01920</name>
    <name evidence="3" type="ORF">FXB42_11765</name>
    <name evidence="4" type="ORF">LNN31_02525</name>
</gene>
<dbReference type="PANTHER" id="PTHR42695:SF5">
    <property type="entry name" value="GLUTAMINE AMIDOTRANSFERASE YLR126C-RELATED"/>
    <property type="match status" value="1"/>
</dbReference>
<proteinExistence type="predicted"/>
<dbReference type="AlphaFoldDB" id="A0A1F2PNH3"/>
<keyword evidence="7" id="KW-1185">Reference proteome</keyword>
<keyword evidence="3" id="KW-0315">Glutamine amidotransferase</keyword>
<dbReference type="EMBL" id="LKEU01000010">
    <property type="protein sequence ID" value="OFV72281.1"/>
    <property type="molecule type" value="Genomic_DNA"/>
</dbReference>
<name>A0A1F2PNH3_9FIRM</name>
<dbReference type="FunFam" id="3.40.50.880:FF:000033">
    <property type="entry name" value="Glutamine amidotransferase class-I"/>
    <property type="match status" value="1"/>
</dbReference>
<dbReference type="InterPro" id="IPR017926">
    <property type="entry name" value="GATASE"/>
</dbReference>
<dbReference type="EMBL" id="VSLA01000025">
    <property type="protein sequence ID" value="TYC84444.1"/>
    <property type="molecule type" value="Genomic_DNA"/>
</dbReference>
<evidence type="ECO:0000313" key="5">
    <source>
        <dbReference type="Proteomes" id="UP000176244"/>
    </source>
</evidence>
<dbReference type="Proteomes" id="UP001163550">
    <property type="component" value="Chromosome"/>
</dbReference>
<evidence type="ECO:0000313" key="6">
    <source>
        <dbReference type="Proteomes" id="UP000322619"/>
    </source>
</evidence>
<dbReference type="STRING" id="52694.ACWI_01920"/>
<dbReference type="Gene3D" id="3.40.50.880">
    <property type="match status" value="1"/>
</dbReference>
<organism evidence="2 5">
    <name type="scientific">Acetobacterium wieringae</name>
    <dbReference type="NCBI Taxonomy" id="52694"/>
    <lineage>
        <taxon>Bacteria</taxon>
        <taxon>Bacillati</taxon>
        <taxon>Bacillota</taxon>
        <taxon>Clostridia</taxon>
        <taxon>Eubacteriales</taxon>
        <taxon>Eubacteriaceae</taxon>
        <taxon>Acetobacterium</taxon>
    </lineage>
</organism>
<dbReference type="GO" id="GO:0003922">
    <property type="term" value="F:GMP synthase (glutamine-hydrolyzing) activity"/>
    <property type="evidence" value="ECO:0007669"/>
    <property type="project" value="UniProtKB-EC"/>
</dbReference>
<dbReference type="Proteomes" id="UP000176244">
    <property type="component" value="Unassembled WGS sequence"/>
</dbReference>
<dbReference type="OrthoDB" id="9813383at2"/>
<reference evidence="4" key="3">
    <citation type="submission" date="2021-11" db="EMBL/GenBank/DDBJ databases">
        <title>Isoprene-degrading acetogen.</title>
        <authorList>
            <person name="Yang Y."/>
            <person name="Jin H."/>
            <person name="Yan J."/>
        </authorList>
    </citation>
    <scope>NUCLEOTIDE SEQUENCE</scope>
    <source>
        <strain evidence="4">Berkeley</strain>
    </source>
</reference>